<evidence type="ECO:0000313" key="1">
    <source>
        <dbReference type="EMBL" id="RAK65474.1"/>
    </source>
</evidence>
<keyword evidence="2" id="KW-1185">Reference proteome</keyword>
<dbReference type="AlphaFoldDB" id="A0A328BHU0"/>
<dbReference type="OrthoDB" id="7549698at2"/>
<sequence length="322" mass="34634">MQLLDPPARPAVVTPTDHDALAWRAAALSLELILDVERIGRSRRSHDLIDALLFTAVLTANVTPMLRNRDLELAYATIDAPAPPELRRPVSVSAIAHSLGMPFETVRRRVRGLVRNGTLAHGERGVFATPTSVVDPAYIGIMLDRHQRIGRFYADLLDAGVLAGPEAGAPRPVSDAPVRVTNRAFAEYMLRAIGDLVAFAGDVISALVLGGIARANTEGLNPEALAQWALEPATHGTPIRTGLLAERLGISPETCRRYAVSLEAAGLCVRGQKGLVATASAESRRVLARIVQDNLSNIHRMFARLRQLGVLTPWDDARAAAA</sequence>
<organism evidence="1 2">
    <name type="scientific">Phenylobacterium kunshanense</name>
    <dbReference type="NCBI Taxonomy" id="1445034"/>
    <lineage>
        <taxon>Bacteria</taxon>
        <taxon>Pseudomonadati</taxon>
        <taxon>Pseudomonadota</taxon>
        <taxon>Alphaproteobacteria</taxon>
        <taxon>Caulobacterales</taxon>
        <taxon>Caulobacteraceae</taxon>
        <taxon>Phenylobacterium</taxon>
    </lineage>
</organism>
<proteinExistence type="predicted"/>
<accession>A0A328BHU0</accession>
<evidence type="ECO:0008006" key="3">
    <source>
        <dbReference type="Google" id="ProtNLM"/>
    </source>
</evidence>
<comment type="caution">
    <text evidence="1">The sequence shown here is derived from an EMBL/GenBank/DDBJ whole genome shotgun (WGS) entry which is preliminary data.</text>
</comment>
<reference evidence="1 2" key="1">
    <citation type="submission" date="2018-05" db="EMBL/GenBank/DDBJ databases">
        <authorList>
            <person name="Lanie J.A."/>
            <person name="Ng W.-L."/>
            <person name="Kazmierczak K.M."/>
            <person name="Andrzejewski T.M."/>
            <person name="Davidsen T.M."/>
            <person name="Wayne K.J."/>
            <person name="Tettelin H."/>
            <person name="Glass J.I."/>
            <person name="Rusch D."/>
            <person name="Podicherti R."/>
            <person name="Tsui H.-C.T."/>
            <person name="Winkler M.E."/>
        </authorList>
    </citation>
    <scope>NUCLEOTIDE SEQUENCE [LARGE SCALE GENOMIC DNA]</scope>
    <source>
        <strain evidence="1 2">BUT-10</strain>
    </source>
</reference>
<dbReference type="SUPFAM" id="SSF46785">
    <property type="entry name" value="Winged helix' DNA-binding domain"/>
    <property type="match status" value="1"/>
</dbReference>
<dbReference type="InterPro" id="IPR036390">
    <property type="entry name" value="WH_DNA-bd_sf"/>
</dbReference>
<gene>
    <name evidence="1" type="ORF">DJ019_10960</name>
</gene>
<name>A0A328BHU0_9CAUL</name>
<protein>
    <recommendedName>
        <fullName evidence="3">HTH iclR-type domain-containing protein</fullName>
    </recommendedName>
</protein>
<evidence type="ECO:0000313" key="2">
    <source>
        <dbReference type="Proteomes" id="UP000249524"/>
    </source>
</evidence>
<dbReference type="RefSeq" id="WP_111276070.1">
    <property type="nucleotide sequence ID" value="NZ_QFYS01000004.1"/>
</dbReference>
<dbReference type="EMBL" id="QFYS01000004">
    <property type="protein sequence ID" value="RAK65474.1"/>
    <property type="molecule type" value="Genomic_DNA"/>
</dbReference>
<dbReference type="Proteomes" id="UP000249524">
    <property type="component" value="Unassembled WGS sequence"/>
</dbReference>